<accession>A0A3M0IAA3</accession>
<evidence type="ECO:0000313" key="4">
    <source>
        <dbReference type="Proteomes" id="UP000270471"/>
    </source>
</evidence>
<dbReference type="Proteomes" id="UP000270471">
    <property type="component" value="Unassembled WGS sequence"/>
</dbReference>
<protein>
    <recommendedName>
        <fullName evidence="2">UspA domain-containing protein</fullName>
    </recommendedName>
</protein>
<name>A0A3M0IAA3_9ACTN</name>
<dbReference type="Pfam" id="PF00582">
    <property type="entry name" value="Usp"/>
    <property type="match status" value="1"/>
</dbReference>
<feature type="domain" description="UspA" evidence="2">
    <location>
        <begin position="1"/>
        <end position="137"/>
    </location>
</feature>
<keyword evidence="4" id="KW-1185">Reference proteome</keyword>
<dbReference type="CDD" id="cd00293">
    <property type="entry name" value="USP-like"/>
    <property type="match status" value="1"/>
</dbReference>
<dbReference type="PRINTS" id="PR01438">
    <property type="entry name" value="UNVRSLSTRESS"/>
</dbReference>
<gene>
    <name evidence="3" type="ORF">CTZ28_14445</name>
</gene>
<dbReference type="PANTHER" id="PTHR46268:SF6">
    <property type="entry name" value="UNIVERSAL STRESS PROTEIN UP12"/>
    <property type="match status" value="1"/>
</dbReference>
<evidence type="ECO:0000259" key="2">
    <source>
        <dbReference type="Pfam" id="PF00582"/>
    </source>
</evidence>
<comment type="similarity">
    <text evidence="1">Belongs to the universal stress protein A family.</text>
</comment>
<dbReference type="AlphaFoldDB" id="A0A3M0IAA3"/>
<dbReference type="OrthoDB" id="9792500at2"/>
<evidence type="ECO:0000256" key="1">
    <source>
        <dbReference type="ARBA" id="ARBA00008791"/>
    </source>
</evidence>
<dbReference type="InterPro" id="IPR006016">
    <property type="entry name" value="UspA"/>
</dbReference>
<dbReference type="EMBL" id="PENI01000007">
    <property type="protein sequence ID" value="RMB85332.1"/>
    <property type="molecule type" value="Genomic_DNA"/>
</dbReference>
<dbReference type="RefSeq" id="WP_121889773.1">
    <property type="nucleotide sequence ID" value="NZ_PENI01000007.1"/>
</dbReference>
<organism evidence="3 4">
    <name type="scientific">Streptomyces shenzhenensis</name>
    <dbReference type="NCBI Taxonomy" id="943815"/>
    <lineage>
        <taxon>Bacteria</taxon>
        <taxon>Bacillati</taxon>
        <taxon>Actinomycetota</taxon>
        <taxon>Actinomycetes</taxon>
        <taxon>Kitasatosporales</taxon>
        <taxon>Streptomycetaceae</taxon>
        <taxon>Streptomyces</taxon>
    </lineage>
</organism>
<dbReference type="PANTHER" id="PTHR46268">
    <property type="entry name" value="STRESS RESPONSE PROTEIN NHAX"/>
    <property type="match status" value="1"/>
</dbReference>
<dbReference type="SUPFAM" id="SSF52402">
    <property type="entry name" value="Adenine nucleotide alpha hydrolases-like"/>
    <property type="match status" value="1"/>
</dbReference>
<comment type="caution">
    <text evidence="3">The sequence shown here is derived from an EMBL/GenBank/DDBJ whole genome shotgun (WGS) entry which is preliminary data.</text>
</comment>
<dbReference type="Gene3D" id="3.40.50.620">
    <property type="entry name" value="HUPs"/>
    <property type="match status" value="1"/>
</dbReference>
<evidence type="ECO:0000313" key="3">
    <source>
        <dbReference type="EMBL" id="RMB85332.1"/>
    </source>
</evidence>
<reference evidence="3 4" key="1">
    <citation type="submission" date="2017-11" db="EMBL/GenBank/DDBJ databases">
        <title>Draft genome of actinobacteria isolated from guarana (Paullinia cupana (Mart.) Ducke.</title>
        <authorList>
            <person name="Siqueira K.A."/>
            <person name="Liotti R.G."/>
            <person name="Mendes T.A.O."/>
            <person name="Soares M.A."/>
        </authorList>
    </citation>
    <scope>NUCLEOTIDE SEQUENCE [LARGE SCALE GENOMIC DNA]</scope>
    <source>
        <strain evidence="3 4">193</strain>
    </source>
</reference>
<dbReference type="InterPro" id="IPR006015">
    <property type="entry name" value="Universal_stress_UspA"/>
</dbReference>
<sequence length="148" mass="15250">MFQRILVAVDSSPARHAAVRLAGDMARLTGAKVKVLHVAASAATLAAVVPLEDDAEARGVLDEAVGALRDAGVEAEGTLAEGLTTQIAATIADTAEEFQADLLVLIPHHRGSLEALFNPRVSDAVAHTSRTAVLLVPENPESAGSDKA</sequence>
<proteinExistence type="inferred from homology"/>
<dbReference type="InterPro" id="IPR014729">
    <property type="entry name" value="Rossmann-like_a/b/a_fold"/>
</dbReference>